<name>A0A3D8PNH2_9BACI</name>
<dbReference type="InterPro" id="IPR016024">
    <property type="entry name" value="ARM-type_fold"/>
</dbReference>
<dbReference type="AlphaFoldDB" id="A0A3D8PNH2"/>
<dbReference type="EMBL" id="PIOD01000016">
    <property type="protein sequence ID" value="RDW16781.1"/>
    <property type="molecule type" value="Genomic_DNA"/>
</dbReference>
<dbReference type="SUPFAM" id="SSF48371">
    <property type="entry name" value="ARM repeat"/>
    <property type="match status" value="1"/>
</dbReference>
<evidence type="ECO:0008006" key="3">
    <source>
        <dbReference type="Google" id="ProtNLM"/>
    </source>
</evidence>
<reference evidence="2" key="1">
    <citation type="submission" date="2017-11" db="EMBL/GenBank/DDBJ databases">
        <authorList>
            <person name="Zhu W."/>
        </authorList>
    </citation>
    <scope>NUCLEOTIDE SEQUENCE [LARGE SCALE GENOMIC DNA]</scope>
    <source>
        <strain evidence="2">CAU 1051</strain>
    </source>
</reference>
<comment type="caution">
    <text evidence="1">The sequence shown here is derived from an EMBL/GenBank/DDBJ whole genome shotgun (WGS) entry which is preliminary data.</text>
</comment>
<dbReference type="InterPro" id="IPR011989">
    <property type="entry name" value="ARM-like"/>
</dbReference>
<organism evidence="1 2">
    <name type="scientific">Oceanobacillus chungangensis</name>
    <dbReference type="NCBI Taxonomy" id="1229152"/>
    <lineage>
        <taxon>Bacteria</taxon>
        <taxon>Bacillati</taxon>
        <taxon>Bacillota</taxon>
        <taxon>Bacilli</taxon>
        <taxon>Bacillales</taxon>
        <taxon>Bacillaceae</taxon>
        <taxon>Oceanobacillus</taxon>
    </lineage>
</organism>
<evidence type="ECO:0000313" key="2">
    <source>
        <dbReference type="Proteomes" id="UP000256520"/>
    </source>
</evidence>
<accession>A0A3D8PNH2</accession>
<proteinExistence type="predicted"/>
<dbReference type="Gene3D" id="1.25.10.10">
    <property type="entry name" value="Leucine-rich Repeat Variant"/>
    <property type="match status" value="1"/>
</dbReference>
<dbReference type="Proteomes" id="UP000256520">
    <property type="component" value="Unassembled WGS sequence"/>
</dbReference>
<dbReference type="OrthoDB" id="4927470at2"/>
<keyword evidence="2" id="KW-1185">Reference proteome</keyword>
<dbReference type="RefSeq" id="WP_115750536.1">
    <property type="nucleotide sequence ID" value="NZ_PIOD01000016.1"/>
</dbReference>
<sequence length="241" mass="28073">MKSSDSQLKARGKITFEDLQYYNTHSKTELLELIKSKEAHKRTIAVRLLSEKNVLSDDLIYLFLNTLAQEKKLYTKIELCDALSKGGRESAKIMVDYLGKIGNNQHKVLPADGFNKNSYPLPRDIIARTLAHMDEEILPTLLNVLKTNYTFKIREVIDAIGFICFYRKKHRHFQIIDALILCLKDNYNDDIIRWKLVRSFESFNDINTIKILQRIEQEDIQLIIRNEAKRSLSVINNRTKG</sequence>
<protein>
    <recommendedName>
        <fullName evidence="3">HEAT repeat domain-containing protein</fullName>
    </recommendedName>
</protein>
<evidence type="ECO:0000313" key="1">
    <source>
        <dbReference type="EMBL" id="RDW16781.1"/>
    </source>
</evidence>
<gene>
    <name evidence="1" type="ORF">CWR45_14255</name>
</gene>